<dbReference type="AlphaFoldDB" id="A0A948RZM9"/>
<feature type="transmembrane region" description="Helical" evidence="1">
    <location>
        <begin position="14"/>
        <end position="32"/>
    </location>
</feature>
<gene>
    <name evidence="2" type="ORF">KJ970_16760</name>
</gene>
<proteinExistence type="predicted"/>
<comment type="caution">
    <text evidence="2">The sequence shown here is derived from an EMBL/GenBank/DDBJ whole genome shotgun (WGS) entry which is preliminary data.</text>
</comment>
<feature type="transmembrane region" description="Helical" evidence="1">
    <location>
        <begin position="707"/>
        <end position="727"/>
    </location>
</feature>
<dbReference type="PANTHER" id="PTHR37947">
    <property type="entry name" value="BLL2462 PROTEIN"/>
    <property type="match status" value="1"/>
</dbReference>
<evidence type="ECO:0000256" key="1">
    <source>
        <dbReference type="SAM" id="Phobius"/>
    </source>
</evidence>
<keyword evidence="1" id="KW-0812">Transmembrane</keyword>
<dbReference type="Proteomes" id="UP000777784">
    <property type="component" value="Unassembled WGS sequence"/>
</dbReference>
<accession>A0A948RZM9</accession>
<dbReference type="InterPro" id="IPR036465">
    <property type="entry name" value="vWFA_dom_sf"/>
</dbReference>
<dbReference type="PANTHER" id="PTHR37947:SF1">
    <property type="entry name" value="BLL2462 PROTEIN"/>
    <property type="match status" value="1"/>
</dbReference>
<dbReference type="SUPFAM" id="SSF53300">
    <property type="entry name" value="vWA-like"/>
    <property type="match status" value="1"/>
</dbReference>
<evidence type="ECO:0008006" key="4">
    <source>
        <dbReference type="Google" id="ProtNLM"/>
    </source>
</evidence>
<protein>
    <recommendedName>
        <fullName evidence="4">VWA domain-containing protein</fullName>
    </recommendedName>
</protein>
<dbReference type="EMBL" id="JAHJDP010000095">
    <property type="protein sequence ID" value="MBU2692567.1"/>
    <property type="molecule type" value="Genomic_DNA"/>
</dbReference>
<keyword evidence="1" id="KW-0472">Membrane</keyword>
<dbReference type="SUPFAM" id="SSF52317">
    <property type="entry name" value="Class I glutamine amidotransferase-like"/>
    <property type="match status" value="1"/>
</dbReference>
<sequence>MDSWNLHILAPPSIFWWLGLILALAIAVWTYFRLRAPLRPGLVWSLRILRIAGFLLILLPLLEPVLSRITDHAGPSPLLLLVDSSGSMEFPEGGDGSKDLRSSRLASAYELSREIQDKWSGDYRITALNFSEKVSAAGPSNDSLRAMGAGPTALGDALEEALSSTSQGPLSGILVLSDGVNTSGKDPLVIARNSPVPIYTICLGDSTPPPDLMIRQVQTNPEATLGELLPIQVTLESWGVQGQTVQVEVIDGSRVLGSQQVLLKGNDGEAQDIRIEVRPQRPGLTLYQIQARLPEGDDSVPVNNTRLAAVEVRESSRRVLIIDPNPAWDFTFLKRTLEADSSLILTALIQDLENRWRVLGDPIVSHWPAGMEEWRHFSAVLLIGGDLPGERISELIQSVAEGSGLLFLPGSTGWDPIGRSELGDLLPVRLLGSRPGTPAPGFVELTEAGQIDPLTLINDSPHQNALLWSSLPPVWPGPQRVAAKPGARVLIRWKENPMEPVFSVAGYGKGRVAALSAYGIWRWIFLPRSVEGGVAVAEPFLRQTIRWLMEPSTQDRYRIVAVKKVFQNGEAVQFEGRLRDASYHPLDGAVVEMQVESEDHSTSRRFRMIPTGDEGEYRAGLDPLAPGRYDFVARVTTPTGERDEREGQFWIEAMGAEAYRTWSDPRTLRQLAQMTDGRIGDPKDLESLRRGVGRTHRKAQEIHQADLWNHGILFAAFTLFLGIEWFIRRRRGLA</sequence>
<keyword evidence="1" id="KW-1133">Transmembrane helix</keyword>
<dbReference type="Gene3D" id="3.40.50.880">
    <property type="match status" value="1"/>
</dbReference>
<evidence type="ECO:0000313" key="2">
    <source>
        <dbReference type="EMBL" id="MBU2692567.1"/>
    </source>
</evidence>
<evidence type="ECO:0000313" key="3">
    <source>
        <dbReference type="Proteomes" id="UP000777784"/>
    </source>
</evidence>
<name>A0A948RZM9_UNCEI</name>
<reference evidence="2" key="1">
    <citation type="submission" date="2021-05" db="EMBL/GenBank/DDBJ databases">
        <title>Energy efficiency and biological interactions define the core microbiome of deep oligotrophic groundwater.</title>
        <authorList>
            <person name="Mehrshad M."/>
            <person name="Lopez-Fernandez M."/>
            <person name="Bell E."/>
            <person name="Bernier-Latmani R."/>
            <person name="Bertilsson S."/>
            <person name="Dopson M."/>
        </authorList>
    </citation>
    <scope>NUCLEOTIDE SEQUENCE</scope>
    <source>
        <strain evidence="2">Modern_marine.mb.64</strain>
    </source>
</reference>
<organism evidence="2 3">
    <name type="scientific">Eiseniibacteriota bacterium</name>
    <dbReference type="NCBI Taxonomy" id="2212470"/>
    <lineage>
        <taxon>Bacteria</taxon>
        <taxon>Candidatus Eiseniibacteriota</taxon>
    </lineage>
</organism>
<dbReference type="Gene3D" id="3.40.50.410">
    <property type="entry name" value="von Willebrand factor, type A domain"/>
    <property type="match status" value="1"/>
</dbReference>
<dbReference type="InterPro" id="IPR029062">
    <property type="entry name" value="Class_I_gatase-like"/>
</dbReference>